<feature type="compositionally biased region" description="Low complexity" evidence="1">
    <location>
        <begin position="278"/>
        <end position="297"/>
    </location>
</feature>
<evidence type="ECO:0000313" key="2">
    <source>
        <dbReference type="EnsemblMetazoa" id="AQUA001571-PA"/>
    </source>
</evidence>
<organism evidence="2 3">
    <name type="scientific">Anopheles quadriannulatus</name>
    <name type="common">Mosquito</name>
    <dbReference type="NCBI Taxonomy" id="34691"/>
    <lineage>
        <taxon>Eukaryota</taxon>
        <taxon>Metazoa</taxon>
        <taxon>Ecdysozoa</taxon>
        <taxon>Arthropoda</taxon>
        <taxon>Hexapoda</taxon>
        <taxon>Insecta</taxon>
        <taxon>Pterygota</taxon>
        <taxon>Neoptera</taxon>
        <taxon>Endopterygota</taxon>
        <taxon>Diptera</taxon>
        <taxon>Nematocera</taxon>
        <taxon>Culicoidea</taxon>
        <taxon>Culicidae</taxon>
        <taxon>Anophelinae</taxon>
        <taxon>Anopheles</taxon>
    </lineage>
</organism>
<feature type="compositionally biased region" description="Low complexity" evidence="1">
    <location>
        <begin position="347"/>
        <end position="366"/>
    </location>
</feature>
<feature type="region of interest" description="Disordered" evidence="1">
    <location>
        <begin position="277"/>
        <end position="304"/>
    </location>
</feature>
<feature type="compositionally biased region" description="Polar residues" evidence="1">
    <location>
        <begin position="228"/>
        <end position="257"/>
    </location>
</feature>
<keyword evidence="3" id="KW-1185">Reference proteome</keyword>
<sequence>MLTRSDAIRVDRDYRYTGEDAHSFVRCCLCRCYTPFIFYVVSKKALDVIANTLPQSHNFFCVNCLPKSSSTTTLYRDRCLFNSDEYLSMFRGYEYYNPYYGVYYNTPRLILTENIRIHPDYKKIVRKPQPALVKMRKLFGVFPAVHQIPFRKHASMAEMYSELRKKYREIRSTYTDTSINHTFMDTYCITVERTPSVYQSVRERTHRVREGEAGGTALFPSDTMLMRTVSTQESAEPSTSESDMGDVSSLQISSQSYGDDERENRLAALASQQSEARSIVSAQGGQQSSGSFNISSQDVELERDPEFELPESIGSLLSNQSVRSIDSSLRLDQLVTRRRIHDSQEAGPSGLQQLQKQPQRKQPPGKATTPEPKRRRISTATPMNPFPAEAQTTRDVNVRLPRLPGG</sequence>
<proteinExistence type="predicted"/>
<dbReference type="VEuPathDB" id="VectorBase:AQUA001571"/>
<reference evidence="2" key="1">
    <citation type="submission" date="2020-05" db="UniProtKB">
        <authorList>
            <consortium name="EnsemblMetazoa"/>
        </authorList>
    </citation>
    <scope>IDENTIFICATION</scope>
    <source>
        <strain evidence="2">SANGQUA</strain>
    </source>
</reference>
<feature type="region of interest" description="Disordered" evidence="1">
    <location>
        <begin position="204"/>
        <end position="262"/>
    </location>
</feature>
<feature type="region of interest" description="Disordered" evidence="1">
    <location>
        <begin position="342"/>
        <end position="406"/>
    </location>
</feature>
<evidence type="ECO:0000256" key="1">
    <source>
        <dbReference type="SAM" id="MobiDB-lite"/>
    </source>
</evidence>
<name>A0A182WVL5_ANOQN</name>
<accession>A0A182WVL5</accession>
<dbReference type="Proteomes" id="UP000076407">
    <property type="component" value="Unassembled WGS sequence"/>
</dbReference>
<dbReference type="EnsemblMetazoa" id="AQUA001571-RA">
    <property type="protein sequence ID" value="AQUA001571-PA"/>
    <property type="gene ID" value="AQUA001571"/>
</dbReference>
<protein>
    <submittedName>
        <fullName evidence="2">Uncharacterized protein</fullName>
    </submittedName>
</protein>
<dbReference type="AlphaFoldDB" id="A0A182WVL5"/>
<evidence type="ECO:0000313" key="3">
    <source>
        <dbReference type="Proteomes" id="UP000076407"/>
    </source>
</evidence>